<dbReference type="FunFam" id="3.40.30.10:FF:000273">
    <property type="entry name" value="Glutaredoxin family protein"/>
    <property type="match status" value="1"/>
</dbReference>
<dbReference type="InterPro" id="IPR002109">
    <property type="entry name" value="Glutaredoxin"/>
</dbReference>
<dbReference type="PANTHER" id="PTHR45669:SF7">
    <property type="entry name" value="F1N19.7"/>
    <property type="match status" value="1"/>
</dbReference>
<dbReference type="EMBL" id="SDAM02001235">
    <property type="protein sequence ID" value="KAH6822637.1"/>
    <property type="molecule type" value="Genomic_DNA"/>
</dbReference>
<organism evidence="3 4">
    <name type="scientific">Perilla frutescens var. hirtella</name>
    <name type="common">Perilla citriodora</name>
    <name type="synonym">Perilla setoyensis</name>
    <dbReference type="NCBI Taxonomy" id="608512"/>
    <lineage>
        <taxon>Eukaryota</taxon>
        <taxon>Viridiplantae</taxon>
        <taxon>Streptophyta</taxon>
        <taxon>Embryophyta</taxon>
        <taxon>Tracheophyta</taxon>
        <taxon>Spermatophyta</taxon>
        <taxon>Magnoliopsida</taxon>
        <taxon>eudicotyledons</taxon>
        <taxon>Gunneridae</taxon>
        <taxon>Pentapetalae</taxon>
        <taxon>asterids</taxon>
        <taxon>lamiids</taxon>
        <taxon>Lamiales</taxon>
        <taxon>Lamiaceae</taxon>
        <taxon>Nepetoideae</taxon>
        <taxon>Elsholtzieae</taxon>
        <taxon>Perilla</taxon>
    </lineage>
</organism>
<dbReference type="Proteomes" id="UP001190926">
    <property type="component" value="Unassembled WGS sequence"/>
</dbReference>
<feature type="region of interest" description="Disordered" evidence="1">
    <location>
        <begin position="34"/>
        <end position="67"/>
    </location>
</feature>
<dbReference type="InterPro" id="IPR036249">
    <property type="entry name" value="Thioredoxin-like_sf"/>
</dbReference>
<protein>
    <recommendedName>
        <fullName evidence="2">Glutaredoxin domain-containing protein</fullName>
    </recommendedName>
</protein>
<keyword evidence="4" id="KW-1185">Reference proteome</keyword>
<dbReference type="AlphaFoldDB" id="A0AAD4IWE0"/>
<dbReference type="PANTHER" id="PTHR45669">
    <property type="entry name" value="GLUTAREDOXIN DOMAIN-CONTAINING CYSTEINE-RICH PROTEIN CG12206-RELATED"/>
    <property type="match status" value="1"/>
</dbReference>
<evidence type="ECO:0000313" key="4">
    <source>
        <dbReference type="Proteomes" id="UP001190926"/>
    </source>
</evidence>
<reference evidence="3 4" key="1">
    <citation type="journal article" date="2021" name="Nat. Commun.">
        <title>Incipient diploidization of the medicinal plant Perilla within 10,000 years.</title>
        <authorList>
            <person name="Zhang Y."/>
            <person name="Shen Q."/>
            <person name="Leng L."/>
            <person name="Zhang D."/>
            <person name="Chen S."/>
            <person name="Shi Y."/>
            <person name="Ning Z."/>
            <person name="Chen S."/>
        </authorList>
    </citation>
    <scope>NUCLEOTIDE SEQUENCE [LARGE SCALE GENOMIC DNA]</scope>
    <source>
        <strain evidence="4">cv. PC099</strain>
    </source>
</reference>
<dbReference type="CDD" id="cd03031">
    <property type="entry name" value="GRX_GRX_like"/>
    <property type="match status" value="1"/>
</dbReference>
<gene>
    <name evidence="3" type="ORF">C2S53_008078</name>
</gene>
<proteinExistence type="predicted"/>
<dbReference type="SUPFAM" id="SSF101447">
    <property type="entry name" value="Formin homology 2 domain (FH2 domain)"/>
    <property type="match status" value="1"/>
</dbReference>
<dbReference type="Gene3D" id="3.40.30.10">
    <property type="entry name" value="Glutaredoxin"/>
    <property type="match status" value="1"/>
</dbReference>
<dbReference type="Pfam" id="PF00462">
    <property type="entry name" value="Glutaredoxin"/>
    <property type="match status" value="1"/>
</dbReference>
<feature type="domain" description="Glutaredoxin" evidence="2">
    <location>
        <begin position="205"/>
        <end position="271"/>
    </location>
</feature>
<dbReference type="PROSITE" id="PS51354">
    <property type="entry name" value="GLUTAREDOXIN_2"/>
    <property type="match status" value="1"/>
</dbReference>
<dbReference type="Pfam" id="PF23733">
    <property type="entry name" value="GRXCR1-2_C"/>
    <property type="match status" value="1"/>
</dbReference>
<evidence type="ECO:0000313" key="3">
    <source>
        <dbReference type="EMBL" id="KAH6822637.1"/>
    </source>
</evidence>
<evidence type="ECO:0000256" key="1">
    <source>
        <dbReference type="SAM" id="MobiDB-lite"/>
    </source>
</evidence>
<comment type="caution">
    <text evidence="3">The sequence shown here is derived from an EMBL/GenBank/DDBJ whole genome shotgun (WGS) entry which is preliminary data.</text>
</comment>
<evidence type="ECO:0000259" key="2">
    <source>
        <dbReference type="Pfam" id="PF00462"/>
    </source>
</evidence>
<name>A0AAD4IWE0_PERFH</name>
<dbReference type="SUPFAM" id="SSF52833">
    <property type="entry name" value="Thioredoxin-like"/>
    <property type="match status" value="1"/>
</dbReference>
<feature type="region of interest" description="Disordered" evidence="1">
    <location>
        <begin position="84"/>
        <end position="113"/>
    </location>
</feature>
<accession>A0AAD4IWE0</accession>
<sequence>MGCASSKRIDVAVDVYRPAPSSFAVFDINAIEEPWVKGGSDDGDSVDEKQPSHVPAPLLEKLNAIDDAPRSWDEVSKALEDLKPKLNAAPPPPPPASDEKQASPPPPPQDGKASRIHTLEELEAKISSKPTENKKQQDELKRFDSAKTGVVNTVGVGVAKSLKDNIFIVKDREEREKEGKPAGFVRRDPLGDFEEICPPGGADAVVVYTTSLGGVRRTYEDCNRVRQLMETYQVVFDERDVALDGGFLSELRELVGEGAAVPRVFVKGRYIGGAEEVVGLNETGRLSRILNWARVERGAGRLGCRGCGGARFVPCLGCGGSCKIVVEGKRERERCGECNENGLVHCPICV</sequence>